<proteinExistence type="predicted"/>
<sequence>MKQGHVRTACHWGVVFCLTTVSVAAQQRPLLTEDPESIGDGLVLLETGFEHAWDQVYTASGLTGDLLRGPLVGLSFGLGPFAEVQIDGVSMSRLLIRERDAAAPLASMLEVPGDTTRSWDDLVVGTKVKIVSEGDRVPAFALRFATRLPNASNEAGLGLDTMDFFQSLLVGKTIQSVRIVGNIGLGILSDPTRGDRQNDVLTYGFSMARAFAEDAEVVGEIHGRASTRRGMPPPGTESLGRMTFGVRYTRDTMRFDGGIFAGLTSQDPRIGVTGGLTWVFNSPLQP</sequence>
<organism evidence="1">
    <name type="scientific">marine metagenome</name>
    <dbReference type="NCBI Taxonomy" id="408172"/>
    <lineage>
        <taxon>unclassified sequences</taxon>
        <taxon>metagenomes</taxon>
        <taxon>ecological metagenomes</taxon>
    </lineage>
</organism>
<protein>
    <submittedName>
        <fullName evidence="1">Uncharacterized protein</fullName>
    </submittedName>
</protein>
<dbReference type="EMBL" id="UINC01014951">
    <property type="protein sequence ID" value="SVA63357.1"/>
    <property type="molecule type" value="Genomic_DNA"/>
</dbReference>
<evidence type="ECO:0000313" key="1">
    <source>
        <dbReference type="EMBL" id="SVA63357.1"/>
    </source>
</evidence>
<reference evidence="1" key="1">
    <citation type="submission" date="2018-05" db="EMBL/GenBank/DDBJ databases">
        <authorList>
            <person name="Lanie J.A."/>
            <person name="Ng W.-L."/>
            <person name="Kazmierczak K.M."/>
            <person name="Andrzejewski T.M."/>
            <person name="Davidsen T.M."/>
            <person name="Wayne K.J."/>
            <person name="Tettelin H."/>
            <person name="Glass J.I."/>
            <person name="Rusch D."/>
            <person name="Podicherti R."/>
            <person name="Tsui H.-C.T."/>
            <person name="Winkler M.E."/>
        </authorList>
    </citation>
    <scope>NUCLEOTIDE SEQUENCE</scope>
</reference>
<accession>A0A381XGS8</accession>
<dbReference type="AlphaFoldDB" id="A0A381XGS8"/>
<gene>
    <name evidence="1" type="ORF">METZ01_LOCUS116211</name>
</gene>
<name>A0A381XGS8_9ZZZZ</name>